<dbReference type="EMBL" id="FUZT01000015">
    <property type="protein sequence ID" value="SKC86943.1"/>
    <property type="molecule type" value="Genomic_DNA"/>
</dbReference>
<dbReference type="STRING" id="36842.SAMN02194393_04602"/>
<dbReference type="Proteomes" id="UP000190285">
    <property type="component" value="Unassembled WGS sequence"/>
</dbReference>
<dbReference type="AlphaFoldDB" id="A0A1T5MFT8"/>
<accession>A0A1T5MFT8</accession>
<name>A0A1T5MFT8_9FIRM</name>
<sequence length="81" mass="9377">MDISIFYIAQAVSGTSQEGKENIDIKKLQKWLEEFAKIIMEKTHKLWLKNMGIESLEEIEAAVIEYLEIYQKEKGPSQMAV</sequence>
<protein>
    <submittedName>
        <fullName evidence="1">Uncharacterized protein</fullName>
    </submittedName>
</protein>
<organism evidence="1 2">
    <name type="scientific">Maledivibacter halophilus</name>
    <dbReference type="NCBI Taxonomy" id="36842"/>
    <lineage>
        <taxon>Bacteria</taxon>
        <taxon>Bacillati</taxon>
        <taxon>Bacillota</taxon>
        <taxon>Clostridia</taxon>
        <taxon>Peptostreptococcales</taxon>
        <taxon>Caminicellaceae</taxon>
        <taxon>Maledivibacter</taxon>
    </lineage>
</organism>
<evidence type="ECO:0000313" key="1">
    <source>
        <dbReference type="EMBL" id="SKC86943.1"/>
    </source>
</evidence>
<proteinExistence type="predicted"/>
<keyword evidence="2" id="KW-1185">Reference proteome</keyword>
<evidence type="ECO:0000313" key="2">
    <source>
        <dbReference type="Proteomes" id="UP000190285"/>
    </source>
</evidence>
<dbReference type="RefSeq" id="WP_079495018.1">
    <property type="nucleotide sequence ID" value="NZ_FUZT01000015.1"/>
</dbReference>
<gene>
    <name evidence="1" type="ORF">SAMN02194393_04602</name>
</gene>
<reference evidence="1 2" key="1">
    <citation type="submission" date="2017-02" db="EMBL/GenBank/DDBJ databases">
        <authorList>
            <person name="Peterson S.W."/>
        </authorList>
    </citation>
    <scope>NUCLEOTIDE SEQUENCE [LARGE SCALE GENOMIC DNA]</scope>
    <source>
        <strain evidence="1 2">M1</strain>
    </source>
</reference>